<dbReference type="Pfam" id="PF00294">
    <property type="entry name" value="PfkB"/>
    <property type="match status" value="1"/>
</dbReference>
<dbReference type="SUPFAM" id="SSF53613">
    <property type="entry name" value="Ribokinase-like"/>
    <property type="match status" value="1"/>
</dbReference>
<dbReference type="GO" id="GO:0016301">
    <property type="term" value="F:kinase activity"/>
    <property type="evidence" value="ECO:0007669"/>
    <property type="project" value="UniProtKB-KW"/>
</dbReference>
<reference evidence="4" key="1">
    <citation type="submission" date="2013-10" db="EMBL/GenBank/DDBJ databases">
        <title>Genomic analysis of the causative agents of coccidiosis in chickens.</title>
        <authorList>
            <person name="Reid A.J."/>
            <person name="Blake D."/>
            <person name="Billington K."/>
            <person name="Browne H."/>
            <person name="Dunn M."/>
            <person name="Hung S."/>
            <person name="Kawahara F."/>
            <person name="Miranda-Saavedra D."/>
            <person name="Mourier T."/>
            <person name="Nagra H."/>
            <person name="Otto T.D."/>
            <person name="Rawlings N."/>
            <person name="Sanchez A."/>
            <person name="Sanders M."/>
            <person name="Subramaniam C."/>
            <person name="Tay Y."/>
            <person name="Dear P."/>
            <person name="Doerig C."/>
            <person name="Gruber A."/>
            <person name="Parkinson J."/>
            <person name="Shirley M."/>
            <person name="Wan K.L."/>
            <person name="Berriman M."/>
            <person name="Tomley F."/>
            <person name="Pain A."/>
        </authorList>
    </citation>
    <scope>NUCLEOTIDE SEQUENCE [LARGE SCALE GENOMIC DNA]</scope>
    <source>
        <strain evidence="4">Houghton</strain>
    </source>
</reference>
<proteinExistence type="predicted"/>
<dbReference type="GO" id="GO:0006796">
    <property type="term" value="P:phosphate-containing compound metabolic process"/>
    <property type="evidence" value="ECO:0007669"/>
    <property type="project" value="UniProtKB-ARBA"/>
</dbReference>
<dbReference type="Proteomes" id="UP000030744">
    <property type="component" value="Unassembled WGS sequence"/>
</dbReference>
<dbReference type="AlphaFoldDB" id="U6JWH4"/>
<dbReference type="Gene3D" id="3.40.1190.20">
    <property type="match status" value="1"/>
</dbReference>
<keyword evidence="5" id="KW-1185">Reference proteome</keyword>
<dbReference type="GeneID" id="25378334"/>
<evidence type="ECO:0000256" key="1">
    <source>
        <dbReference type="ARBA" id="ARBA00022679"/>
    </source>
</evidence>
<accession>U6JWH4</accession>
<dbReference type="InterPro" id="IPR011611">
    <property type="entry name" value="PfkB_dom"/>
</dbReference>
<keyword evidence="2 4" id="KW-0418">Kinase</keyword>
<evidence type="ECO:0000313" key="5">
    <source>
        <dbReference type="Proteomes" id="UP000030744"/>
    </source>
</evidence>
<dbReference type="VEuPathDB" id="ToxoDB:EMH_0035420"/>
<dbReference type="OrthoDB" id="432447at2759"/>
<dbReference type="RefSeq" id="XP_013350425.1">
    <property type="nucleotide sequence ID" value="XM_013494971.1"/>
</dbReference>
<reference evidence="4" key="2">
    <citation type="submission" date="2013-10" db="EMBL/GenBank/DDBJ databases">
        <authorList>
            <person name="Aslett M."/>
        </authorList>
    </citation>
    <scope>NUCLEOTIDE SEQUENCE [LARGE SCALE GENOMIC DNA]</scope>
    <source>
        <strain evidence="4">Houghton</strain>
    </source>
</reference>
<dbReference type="PRINTS" id="PR00990">
    <property type="entry name" value="RIBOKINASE"/>
</dbReference>
<sequence length="174" mass="17810">MKMTANADIVVVGCINSDLVSFVSRLPSAGETVFSSALESHFGGKGANQAAQAALLLQSNSTCAKVTHECAFGASQQVSDNGLFENGTTTNGDNRSTCGVAMVGRVGRDAAGLSFLRHFQSLGIDTRGIYIDSQAGTGTALVTVADGGENTIAYVPGANALLNKEHISAEPVLS</sequence>
<evidence type="ECO:0000259" key="3">
    <source>
        <dbReference type="Pfam" id="PF00294"/>
    </source>
</evidence>
<evidence type="ECO:0000313" key="4">
    <source>
        <dbReference type="EMBL" id="CDJ27848.1"/>
    </source>
</evidence>
<dbReference type="PANTHER" id="PTHR10584:SF166">
    <property type="entry name" value="RIBOKINASE"/>
    <property type="match status" value="1"/>
</dbReference>
<dbReference type="InterPro" id="IPR029056">
    <property type="entry name" value="Ribokinase-like"/>
</dbReference>
<evidence type="ECO:0000256" key="2">
    <source>
        <dbReference type="ARBA" id="ARBA00022777"/>
    </source>
</evidence>
<organism evidence="4 5">
    <name type="scientific">Eimeria mitis</name>
    <dbReference type="NCBI Taxonomy" id="44415"/>
    <lineage>
        <taxon>Eukaryota</taxon>
        <taxon>Sar</taxon>
        <taxon>Alveolata</taxon>
        <taxon>Apicomplexa</taxon>
        <taxon>Conoidasida</taxon>
        <taxon>Coccidia</taxon>
        <taxon>Eucoccidiorida</taxon>
        <taxon>Eimeriorina</taxon>
        <taxon>Eimeriidae</taxon>
        <taxon>Eimeria</taxon>
    </lineage>
</organism>
<protein>
    <submittedName>
        <fullName evidence="4">Ribokinase, putative</fullName>
    </submittedName>
</protein>
<name>U6JWH4_9EIME</name>
<dbReference type="InterPro" id="IPR002139">
    <property type="entry name" value="Ribo/fructo_kinase"/>
</dbReference>
<dbReference type="PANTHER" id="PTHR10584">
    <property type="entry name" value="SUGAR KINASE"/>
    <property type="match status" value="1"/>
</dbReference>
<gene>
    <name evidence="4" type="ORF">EMH_0035420</name>
</gene>
<dbReference type="EMBL" id="HG680349">
    <property type="protein sequence ID" value="CDJ27848.1"/>
    <property type="molecule type" value="Genomic_DNA"/>
</dbReference>
<keyword evidence="1" id="KW-0808">Transferase</keyword>
<feature type="domain" description="Carbohydrate kinase PfkB" evidence="3">
    <location>
        <begin position="98"/>
        <end position="167"/>
    </location>
</feature>